<evidence type="ECO:0000256" key="5">
    <source>
        <dbReference type="ARBA" id="ARBA00022989"/>
    </source>
</evidence>
<evidence type="ECO:0000256" key="4">
    <source>
        <dbReference type="ARBA" id="ARBA00022692"/>
    </source>
</evidence>
<accession>A0A250J520</accession>
<evidence type="ECO:0000256" key="2">
    <source>
        <dbReference type="ARBA" id="ARBA00022448"/>
    </source>
</evidence>
<proteinExistence type="inferred from homology"/>
<dbReference type="GO" id="GO:0022857">
    <property type="term" value="F:transmembrane transporter activity"/>
    <property type="evidence" value="ECO:0007669"/>
    <property type="project" value="InterPro"/>
</dbReference>
<evidence type="ECO:0000256" key="1">
    <source>
        <dbReference type="ARBA" id="ARBA00004651"/>
    </source>
</evidence>
<dbReference type="RefSeq" id="WP_095986768.1">
    <property type="nucleotide sequence ID" value="NZ_CP022098.1"/>
</dbReference>
<evidence type="ECO:0000256" key="7">
    <source>
        <dbReference type="ARBA" id="ARBA00038151"/>
    </source>
</evidence>
<feature type="transmembrane region" description="Helical" evidence="10">
    <location>
        <begin position="33"/>
        <end position="50"/>
    </location>
</feature>
<gene>
    <name evidence="11" type="ORF">CYFUS_004053</name>
</gene>
<evidence type="ECO:0000313" key="11">
    <source>
        <dbReference type="EMBL" id="ATB38618.1"/>
    </source>
</evidence>
<dbReference type="FunFam" id="1.10.3730.20:FF:000001">
    <property type="entry name" value="Quaternary ammonium compound resistance transporter SugE"/>
    <property type="match status" value="1"/>
</dbReference>
<dbReference type="SUPFAM" id="SSF103481">
    <property type="entry name" value="Multidrug resistance efflux transporter EmrE"/>
    <property type="match status" value="1"/>
</dbReference>
<keyword evidence="4 9" id="KW-0812">Transmembrane</keyword>
<dbReference type="InterPro" id="IPR045324">
    <property type="entry name" value="Small_multidrug_res"/>
</dbReference>
<sequence>MAWVMLVIAGLFEVGWSIGLKYTEGFTRLTPTLLTLVALAASMVLLSLAARTLPIGTAYAVWVGIGALGAAVLGILLFHEPVTPARVFFLALLLVAIIGLKITGGAGH</sequence>
<evidence type="ECO:0000313" key="12">
    <source>
        <dbReference type="Proteomes" id="UP000217257"/>
    </source>
</evidence>
<dbReference type="AlphaFoldDB" id="A0A250J520"/>
<dbReference type="Gene3D" id="1.10.3730.20">
    <property type="match status" value="1"/>
</dbReference>
<evidence type="ECO:0000256" key="3">
    <source>
        <dbReference type="ARBA" id="ARBA00022475"/>
    </source>
</evidence>
<keyword evidence="2" id="KW-0813">Transport</keyword>
<organism evidence="11 12">
    <name type="scientific">Cystobacter fuscus</name>
    <dbReference type="NCBI Taxonomy" id="43"/>
    <lineage>
        <taxon>Bacteria</taxon>
        <taxon>Pseudomonadati</taxon>
        <taxon>Myxococcota</taxon>
        <taxon>Myxococcia</taxon>
        <taxon>Myxococcales</taxon>
        <taxon>Cystobacterineae</taxon>
        <taxon>Archangiaceae</taxon>
        <taxon>Cystobacter</taxon>
    </lineage>
</organism>
<comment type="similarity">
    <text evidence="7">Belongs to the drug/metabolite transporter (DMT) superfamily. Small multidrug resistance (SMR) (TC 2.A.7.1) family. Gdx/SugE subfamily.</text>
</comment>
<dbReference type="GO" id="GO:1990961">
    <property type="term" value="P:xenobiotic detoxification by transmembrane export across the plasma membrane"/>
    <property type="evidence" value="ECO:0007669"/>
    <property type="project" value="UniProtKB-ARBA"/>
</dbReference>
<dbReference type="InterPro" id="IPR037185">
    <property type="entry name" value="EmrE-like"/>
</dbReference>
<dbReference type="Proteomes" id="UP000217257">
    <property type="component" value="Chromosome"/>
</dbReference>
<keyword evidence="5 10" id="KW-1133">Transmembrane helix</keyword>
<dbReference type="PANTHER" id="PTHR30561:SF0">
    <property type="entry name" value="GUANIDINIUM EXPORTER"/>
    <property type="match status" value="1"/>
</dbReference>
<keyword evidence="6 10" id="KW-0472">Membrane</keyword>
<dbReference type="NCBIfam" id="NF008512">
    <property type="entry name" value="PRK11431.1"/>
    <property type="match status" value="1"/>
</dbReference>
<name>A0A250J520_9BACT</name>
<dbReference type="InterPro" id="IPR000390">
    <property type="entry name" value="Small_drug/metabolite_transptr"/>
</dbReference>
<evidence type="ECO:0000256" key="9">
    <source>
        <dbReference type="RuleBase" id="RU003942"/>
    </source>
</evidence>
<feature type="transmembrane region" description="Helical" evidence="10">
    <location>
        <begin position="57"/>
        <end position="79"/>
    </location>
</feature>
<protein>
    <recommendedName>
        <fullName evidence="8">Guanidinium exporter</fullName>
    </recommendedName>
</protein>
<dbReference type="EMBL" id="CP022098">
    <property type="protein sequence ID" value="ATB38618.1"/>
    <property type="molecule type" value="Genomic_DNA"/>
</dbReference>
<comment type="subcellular location">
    <subcellularLocation>
        <location evidence="1 9">Cell membrane</location>
        <topology evidence="1 9">Multi-pass membrane protein</topology>
    </subcellularLocation>
</comment>
<evidence type="ECO:0000256" key="8">
    <source>
        <dbReference type="ARBA" id="ARBA00039168"/>
    </source>
</evidence>
<dbReference type="GO" id="GO:0005886">
    <property type="term" value="C:plasma membrane"/>
    <property type="evidence" value="ECO:0007669"/>
    <property type="project" value="UniProtKB-SubCell"/>
</dbReference>
<evidence type="ECO:0000256" key="6">
    <source>
        <dbReference type="ARBA" id="ARBA00023136"/>
    </source>
</evidence>
<feature type="transmembrane region" description="Helical" evidence="10">
    <location>
        <begin position="85"/>
        <end position="103"/>
    </location>
</feature>
<dbReference type="Pfam" id="PF00893">
    <property type="entry name" value="Multi_Drug_Res"/>
    <property type="match status" value="1"/>
</dbReference>
<reference evidence="11 12" key="1">
    <citation type="submission" date="2017-06" db="EMBL/GenBank/DDBJ databases">
        <title>Sequencing and comparative analysis of myxobacterial genomes.</title>
        <authorList>
            <person name="Rupp O."/>
            <person name="Goesmann A."/>
            <person name="Sogaard-Andersen L."/>
        </authorList>
    </citation>
    <scope>NUCLEOTIDE SEQUENCE [LARGE SCALE GENOMIC DNA]</scope>
    <source>
        <strain evidence="11 12">DSM 52655</strain>
    </source>
</reference>
<keyword evidence="3" id="KW-1003">Cell membrane</keyword>
<evidence type="ECO:0000256" key="10">
    <source>
        <dbReference type="SAM" id="Phobius"/>
    </source>
</evidence>
<dbReference type="KEGG" id="cfus:CYFUS_004053"/>
<dbReference type="PANTHER" id="PTHR30561">
    <property type="entry name" value="SMR FAMILY PROTON-DEPENDENT DRUG EFFLUX TRANSPORTER SUGE"/>
    <property type="match status" value="1"/>
</dbReference>